<dbReference type="AlphaFoldDB" id="A0A0B7FD13"/>
<dbReference type="EMBL" id="LN679101">
    <property type="protein sequence ID" value="CEL55946.1"/>
    <property type="molecule type" value="Genomic_DNA"/>
</dbReference>
<keyword evidence="2" id="KW-1185">Reference proteome</keyword>
<name>A0A0B7FD13_THACB</name>
<accession>A0A0B7FD13</accession>
<protein>
    <submittedName>
        <fullName evidence="1">Uncharacterized protein</fullName>
    </submittedName>
</protein>
<dbReference type="Proteomes" id="UP000059188">
    <property type="component" value="Unassembled WGS sequence"/>
</dbReference>
<sequence>MAPVRYPIVQGTVQQEAVVADPIPLALPVNPPVEPEPMGRFLPHEAPAHQPLNDVVEIHPLPEVAEHVVVPAQGVSPLIRSLYGLTLGD</sequence>
<evidence type="ECO:0000313" key="2">
    <source>
        <dbReference type="Proteomes" id="UP000059188"/>
    </source>
</evidence>
<reference evidence="1 2" key="1">
    <citation type="submission" date="2014-11" db="EMBL/GenBank/DDBJ databases">
        <authorList>
            <person name="Wibberg Daniel"/>
        </authorList>
    </citation>
    <scope>NUCLEOTIDE SEQUENCE [LARGE SCALE GENOMIC DNA]</scope>
    <source>
        <strain evidence="1">Rhizoctonia solani AG1-IB 7/3/14</strain>
    </source>
</reference>
<gene>
    <name evidence="1" type="ORF">RSOLAG1IB_01959</name>
</gene>
<proteinExistence type="predicted"/>
<organism evidence="1 2">
    <name type="scientific">Thanatephorus cucumeris (strain AG1-IB / isolate 7/3/14)</name>
    <name type="common">Lettuce bottom rot fungus</name>
    <name type="synonym">Rhizoctonia solani</name>
    <dbReference type="NCBI Taxonomy" id="1108050"/>
    <lineage>
        <taxon>Eukaryota</taxon>
        <taxon>Fungi</taxon>
        <taxon>Dikarya</taxon>
        <taxon>Basidiomycota</taxon>
        <taxon>Agaricomycotina</taxon>
        <taxon>Agaricomycetes</taxon>
        <taxon>Cantharellales</taxon>
        <taxon>Ceratobasidiaceae</taxon>
        <taxon>Rhizoctonia</taxon>
        <taxon>Rhizoctonia solani AG-1</taxon>
    </lineage>
</organism>
<evidence type="ECO:0000313" key="1">
    <source>
        <dbReference type="EMBL" id="CEL55946.1"/>
    </source>
</evidence>